<feature type="region of interest" description="Disordered" evidence="4">
    <location>
        <begin position="78"/>
        <end position="97"/>
    </location>
</feature>
<dbReference type="GO" id="GO:0000045">
    <property type="term" value="P:autophagosome assembly"/>
    <property type="evidence" value="ECO:0007669"/>
    <property type="project" value="TreeGrafter"/>
</dbReference>
<dbReference type="GO" id="GO:0000407">
    <property type="term" value="C:phagophore assembly site"/>
    <property type="evidence" value="ECO:0007669"/>
    <property type="project" value="TreeGrafter"/>
</dbReference>
<dbReference type="InterPro" id="IPR012445">
    <property type="entry name" value="ATG101"/>
</dbReference>
<gene>
    <name evidence="5" type="ORF">QBC37DRAFT_372931</name>
</gene>
<dbReference type="PANTHER" id="PTHR13292:SF0">
    <property type="entry name" value="AUTOPHAGY-RELATED PROTEIN 101"/>
    <property type="match status" value="1"/>
</dbReference>
<dbReference type="GO" id="GO:1990316">
    <property type="term" value="C:Atg1/ULK1 kinase complex"/>
    <property type="evidence" value="ECO:0007669"/>
    <property type="project" value="TreeGrafter"/>
</dbReference>
<sequence>MDERSCPEFTLEAFADPNTVRDVLRGILQTIFFLRYFPSVVPQSRDILGIDLPYVPQDEIDTLIEQRVATFARQLETERNQPHAHPGPPNNNGSGRGQITVQFFEKRRRKAWYNMRGDDEVCWESWNVKVTVAEPRTESERVKVRQATESTLRKTVMKTLTLANTNKDHIPPITTAESNPFPYQININPPSQKQIESGWATRIGIY</sequence>
<dbReference type="EMBL" id="MU858092">
    <property type="protein sequence ID" value="KAK4214551.1"/>
    <property type="molecule type" value="Genomic_DNA"/>
</dbReference>
<protein>
    <recommendedName>
        <fullName evidence="2">Autophagy-related protein 101</fullName>
    </recommendedName>
</protein>
<organism evidence="5 6">
    <name type="scientific">Rhypophila decipiens</name>
    <dbReference type="NCBI Taxonomy" id="261697"/>
    <lineage>
        <taxon>Eukaryota</taxon>
        <taxon>Fungi</taxon>
        <taxon>Dikarya</taxon>
        <taxon>Ascomycota</taxon>
        <taxon>Pezizomycotina</taxon>
        <taxon>Sordariomycetes</taxon>
        <taxon>Sordariomycetidae</taxon>
        <taxon>Sordariales</taxon>
        <taxon>Naviculisporaceae</taxon>
        <taxon>Rhypophila</taxon>
    </lineage>
</organism>
<evidence type="ECO:0000313" key="5">
    <source>
        <dbReference type="EMBL" id="KAK4214551.1"/>
    </source>
</evidence>
<dbReference type="AlphaFoldDB" id="A0AAN7B6H1"/>
<proteinExistence type="inferred from homology"/>
<dbReference type="GO" id="GO:0019901">
    <property type="term" value="F:protein kinase binding"/>
    <property type="evidence" value="ECO:0007669"/>
    <property type="project" value="TreeGrafter"/>
</dbReference>
<dbReference type="Pfam" id="PF07855">
    <property type="entry name" value="ATG101"/>
    <property type="match status" value="1"/>
</dbReference>
<accession>A0AAN7B6H1</accession>
<comment type="caution">
    <text evidence="5">The sequence shown here is derived from an EMBL/GenBank/DDBJ whole genome shotgun (WGS) entry which is preliminary data.</text>
</comment>
<evidence type="ECO:0000313" key="6">
    <source>
        <dbReference type="Proteomes" id="UP001301769"/>
    </source>
</evidence>
<keyword evidence="3" id="KW-0072">Autophagy</keyword>
<evidence type="ECO:0000256" key="3">
    <source>
        <dbReference type="ARBA" id="ARBA00023006"/>
    </source>
</evidence>
<comment type="similarity">
    <text evidence="1">Belongs to the ATG101 family.</text>
</comment>
<name>A0AAN7B6H1_9PEZI</name>
<keyword evidence="6" id="KW-1185">Reference proteome</keyword>
<reference evidence="5" key="2">
    <citation type="submission" date="2023-05" db="EMBL/GenBank/DDBJ databases">
        <authorList>
            <consortium name="Lawrence Berkeley National Laboratory"/>
            <person name="Steindorff A."/>
            <person name="Hensen N."/>
            <person name="Bonometti L."/>
            <person name="Westerberg I."/>
            <person name="Brannstrom I.O."/>
            <person name="Guillou S."/>
            <person name="Cros-Aarteil S."/>
            <person name="Calhoun S."/>
            <person name="Haridas S."/>
            <person name="Kuo A."/>
            <person name="Mondo S."/>
            <person name="Pangilinan J."/>
            <person name="Riley R."/>
            <person name="Labutti K."/>
            <person name="Andreopoulos B."/>
            <person name="Lipzen A."/>
            <person name="Chen C."/>
            <person name="Yanf M."/>
            <person name="Daum C."/>
            <person name="Ng V."/>
            <person name="Clum A."/>
            <person name="Ohm R."/>
            <person name="Martin F."/>
            <person name="Silar P."/>
            <person name="Natvig D."/>
            <person name="Lalanne C."/>
            <person name="Gautier V."/>
            <person name="Ament-Velasquez S.L."/>
            <person name="Kruys A."/>
            <person name="Hutchinson M.I."/>
            <person name="Powell A.J."/>
            <person name="Barry K."/>
            <person name="Miller A.N."/>
            <person name="Grigoriev I.V."/>
            <person name="Debuchy R."/>
            <person name="Gladieux P."/>
            <person name="Thoren M.H."/>
            <person name="Johannesson H."/>
        </authorList>
    </citation>
    <scope>NUCLEOTIDE SEQUENCE</scope>
    <source>
        <strain evidence="5">PSN293</strain>
    </source>
</reference>
<reference evidence="5" key="1">
    <citation type="journal article" date="2023" name="Mol. Phylogenet. Evol.">
        <title>Genome-scale phylogeny and comparative genomics of the fungal order Sordariales.</title>
        <authorList>
            <person name="Hensen N."/>
            <person name="Bonometti L."/>
            <person name="Westerberg I."/>
            <person name="Brannstrom I.O."/>
            <person name="Guillou S."/>
            <person name="Cros-Aarteil S."/>
            <person name="Calhoun S."/>
            <person name="Haridas S."/>
            <person name="Kuo A."/>
            <person name="Mondo S."/>
            <person name="Pangilinan J."/>
            <person name="Riley R."/>
            <person name="LaButti K."/>
            <person name="Andreopoulos B."/>
            <person name="Lipzen A."/>
            <person name="Chen C."/>
            <person name="Yan M."/>
            <person name="Daum C."/>
            <person name="Ng V."/>
            <person name="Clum A."/>
            <person name="Steindorff A."/>
            <person name="Ohm R.A."/>
            <person name="Martin F."/>
            <person name="Silar P."/>
            <person name="Natvig D.O."/>
            <person name="Lalanne C."/>
            <person name="Gautier V."/>
            <person name="Ament-Velasquez S.L."/>
            <person name="Kruys A."/>
            <person name="Hutchinson M.I."/>
            <person name="Powell A.J."/>
            <person name="Barry K."/>
            <person name="Miller A.N."/>
            <person name="Grigoriev I.V."/>
            <person name="Debuchy R."/>
            <person name="Gladieux P."/>
            <person name="Hiltunen Thoren M."/>
            <person name="Johannesson H."/>
        </authorList>
    </citation>
    <scope>NUCLEOTIDE SEQUENCE</scope>
    <source>
        <strain evidence="5">PSN293</strain>
    </source>
</reference>
<evidence type="ECO:0000256" key="2">
    <source>
        <dbReference type="ARBA" id="ARBA00018874"/>
    </source>
</evidence>
<dbReference type="PANTHER" id="PTHR13292">
    <property type="entry name" value="AUTOPHAGY-RELATED PROTEIN 101"/>
    <property type="match status" value="1"/>
</dbReference>
<evidence type="ECO:0000256" key="4">
    <source>
        <dbReference type="SAM" id="MobiDB-lite"/>
    </source>
</evidence>
<evidence type="ECO:0000256" key="1">
    <source>
        <dbReference type="ARBA" id="ARBA00007130"/>
    </source>
</evidence>
<dbReference type="Proteomes" id="UP001301769">
    <property type="component" value="Unassembled WGS sequence"/>
</dbReference>